<evidence type="ECO:0000313" key="2">
    <source>
        <dbReference type="Proteomes" id="UP001372338"/>
    </source>
</evidence>
<reference evidence="1 2" key="1">
    <citation type="submission" date="2024-01" db="EMBL/GenBank/DDBJ databases">
        <title>The genomes of 5 underutilized Papilionoideae crops provide insights into root nodulation and disease resistanc.</title>
        <authorList>
            <person name="Yuan L."/>
        </authorList>
    </citation>
    <scope>NUCLEOTIDE SEQUENCE [LARGE SCALE GENOMIC DNA]</scope>
    <source>
        <strain evidence="1">ZHUSHIDOU_FW_LH</strain>
        <tissue evidence="1">Leaf</tissue>
    </source>
</reference>
<gene>
    <name evidence="1" type="ORF">RIF29_16038</name>
</gene>
<comment type="caution">
    <text evidence="1">The sequence shown here is derived from an EMBL/GenBank/DDBJ whole genome shotgun (WGS) entry which is preliminary data.</text>
</comment>
<name>A0AAN9FI55_CROPI</name>
<protein>
    <submittedName>
        <fullName evidence="1">Uncharacterized protein</fullName>
    </submittedName>
</protein>
<dbReference type="Proteomes" id="UP001372338">
    <property type="component" value="Unassembled WGS sequence"/>
</dbReference>
<dbReference type="AlphaFoldDB" id="A0AAN9FI55"/>
<organism evidence="1 2">
    <name type="scientific">Crotalaria pallida</name>
    <name type="common">Smooth rattlebox</name>
    <name type="synonym">Crotalaria striata</name>
    <dbReference type="NCBI Taxonomy" id="3830"/>
    <lineage>
        <taxon>Eukaryota</taxon>
        <taxon>Viridiplantae</taxon>
        <taxon>Streptophyta</taxon>
        <taxon>Embryophyta</taxon>
        <taxon>Tracheophyta</taxon>
        <taxon>Spermatophyta</taxon>
        <taxon>Magnoliopsida</taxon>
        <taxon>eudicotyledons</taxon>
        <taxon>Gunneridae</taxon>
        <taxon>Pentapetalae</taxon>
        <taxon>rosids</taxon>
        <taxon>fabids</taxon>
        <taxon>Fabales</taxon>
        <taxon>Fabaceae</taxon>
        <taxon>Papilionoideae</taxon>
        <taxon>50 kb inversion clade</taxon>
        <taxon>genistoids sensu lato</taxon>
        <taxon>core genistoids</taxon>
        <taxon>Crotalarieae</taxon>
        <taxon>Crotalaria</taxon>
    </lineage>
</organism>
<accession>A0AAN9FI55</accession>
<keyword evidence="2" id="KW-1185">Reference proteome</keyword>
<dbReference type="EMBL" id="JAYWIO010000003">
    <property type="protein sequence ID" value="KAK7274936.1"/>
    <property type="molecule type" value="Genomic_DNA"/>
</dbReference>
<proteinExistence type="predicted"/>
<evidence type="ECO:0000313" key="1">
    <source>
        <dbReference type="EMBL" id="KAK7274936.1"/>
    </source>
</evidence>
<sequence>MPYHVDLVDDEDTGSLVAAVSVPLDAVGSGDLALVDPLIADVEPVSVVGVESTPATTDADPRGVVLTSIPVVATNALADVVTATIASGEDAVVPTSIPVVADTDAPAEVIVSVVVSGEGVIRTDAPLPALLVPALALCMDK</sequence>